<gene>
    <name evidence="2" type="ORF">BDP27DRAFT_1269099</name>
</gene>
<sequence>MSTFVHSKSIFLLGATGYVGGQVLLSLAVDCPSLPIRALVRNLSSRKITHLQSLHPKLEVVEGSLGDVAVLEAEAKKTDIVINVAAAGDMDSVNAILRGLKIRATGSLPPPIYIHMSGTGLLSDGSSGEFFAPQHIWVDTEFNGNTLKSPELEGSLLRGACEAIVQASKTSPLVRTMIVLPGLIYGVGPGIQKVSLPQRLFLSLASQAGHVGTIGPGRNVLGYVHIKDVANAVSAVLGGALEGKPIGEGDNGFYFVVSKYMVSMSGMCGIIGDVLLNQGLISESKARPTPFSAQIVEKLGRFASVMSSSQFCRSDRLVKELGWSAKHTDSAEPGESFHESLPKEIKLGLEVLALGDAFKNTKAR</sequence>
<dbReference type="GO" id="GO:0005737">
    <property type="term" value="C:cytoplasm"/>
    <property type="evidence" value="ECO:0007669"/>
    <property type="project" value="TreeGrafter"/>
</dbReference>
<dbReference type="InterPro" id="IPR051783">
    <property type="entry name" value="NAD(P)-dependent_oxidoreduct"/>
</dbReference>
<protein>
    <recommendedName>
        <fullName evidence="1">NAD-dependent epimerase/dehydratase domain-containing protein</fullName>
    </recommendedName>
</protein>
<dbReference type="EMBL" id="JADNRY010000095">
    <property type="protein sequence ID" value="KAF9065952.1"/>
    <property type="molecule type" value="Genomic_DNA"/>
</dbReference>
<evidence type="ECO:0000313" key="3">
    <source>
        <dbReference type="Proteomes" id="UP000772434"/>
    </source>
</evidence>
<dbReference type="OrthoDB" id="2130169at2759"/>
<evidence type="ECO:0000313" key="2">
    <source>
        <dbReference type="EMBL" id="KAF9065952.1"/>
    </source>
</evidence>
<dbReference type="Pfam" id="PF01370">
    <property type="entry name" value="Epimerase"/>
    <property type="match status" value="1"/>
</dbReference>
<dbReference type="PANTHER" id="PTHR48079">
    <property type="entry name" value="PROTEIN YEEZ"/>
    <property type="match status" value="1"/>
</dbReference>
<accession>A0A9P5PNZ6</accession>
<feature type="domain" description="NAD-dependent epimerase/dehydratase" evidence="1">
    <location>
        <begin position="10"/>
        <end position="238"/>
    </location>
</feature>
<dbReference type="PANTHER" id="PTHR48079:SF6">
    <property type="entry name" value="NAD(P)-BINDING DOMAIN-CONTAINING PROTEIN-RELATED"/>
    <property type="match status" value="1"/>
</dbReference>
<dbReference type="InterPro" id="IPR001509">
    <property type="entry name" value="Epimerase_deHydtase"/>
</dbReference>
<organism evidence="2 3">
    <name type="scientific">Rhodocollybia butyracea</name>
    <dbReference type="NCBI Taxonomy" id="206335"/>
    <lineage>
        <taxon>Eukaryota</taxon>
        <taxon>Fungi</taxon>
        <taxon>Dikarya</taxon>
        <taxon>Basidiomycota</taxon>
        <taxon>Agaricomycotina</taxon>
        <taxon>Agaricomycetes</taxon>
        <taxon>Agaricomycetidae</taxon>
        <taxon>Agaricales</taxon>
        <taxon>Marasmiineae</taxon>
        <taxon>Omphalotaceae</taxon>
        <taxon>Rhodocollybia</taxon>
    </lineage>
</organism>
<evidence type="ECO:0000259" key="1">
    <source>
        <dbReference type="Pfam" id="PF01370"/>
    </source>
</evidence>
<dbReference type="InterPro" id="IPR036291">
    <property type="entry name" value="NAD(P)-bd_dom_sf"/>
</dbReference>
<comment type="caution">
    <text evidence="2">The sequence shown here is derived from an EMBL/GenBank/DDBJ whole genome shotgun (WGS) entry which is preliminary data.</text>
</comment>
<dbReference type="AlphaFoldDB" id="A0A9P5PNZ6"/>
<proteinExistence type="predicted"/>
<dbReference type="Gene3D" id="3.40.50.720">
    <property type="entry name" value="NAD(P)-binding Rossmann-like Domain"/>
    <property type="match status" value="2"/>
</dbReference>
<dbReference type="Proteomes" id="UP000772434">
    <property type="component" value="Unassembled WGS sequence"/>
</dbReference>
<name>A0A9P5PNZ6_9AGAR</name>
<dbReference type="GO" id="GO:0004029">
    <property type="term" value="F:aldehyde dehydrogenase (NAD+) activity"/>
    <property type="evidence" value="ECO:0007669"/>
    <property type="project" value="TreeGrafter"/>
</dbReference>
<keyword evidence="3" id="KW-1185">Reference proteome</keyword>
<dbReference type="SUPFAM" id="SSF51735">
    <property type="entry name" value="NAD(P)-binding Rossmann-fold domains"/>
    <property type="match status" value="1"/>
</dbReference>
<reference evidence="2" key="1">
    <citation type="submission" date="2020-11" db="EMBL/GenBank/DDBJ databases">
        <authorList>
            <consortium name="DOE Joint Genome Institute"/>
            <person name="Ahrendt S."/>
            <person name="Riley R."/>
            <person name="Andreopoulos W."/>
            <person name="Labutti K."/>
            <person name="Pangilinan J."/>
            <person name="Ruiz-Duenas F.J."/>
            <person name="Barrasa J.M."/>
            <person name="Sanchez-Garcia M."/>
            <person name="Camarero S."/>
            <person name="Miyauchi S."/>
            <person name="Serrano A."/>
            <person name="Linde D."/>
            <person name="Babiker R."/>
            <person name="Drula E."/>
            <person name="Ayuso-Fernandez I."/>
            <person name="Pacheco R."/>
            <person name="Padilla G."/>
            <person name="Ferreira P."/>
            <person name="Barriuso J."/>
            <person name="Kellner H."/>
            <person name="Castanera R."/>
            <person name="Alfaro M."/>
            <person name="Ramirez L."/>
            <person name="Pisabarro A.G."/>
            <person name="Kuo A."/>
            <person name="Tritt A."/>
            <person name="Lipzen A."/>
            <person name="He G."/>
            <person name="Yan M."/>
            <person name="Ng V."/>
            <person name="Cullen D."/>
            <person name="Martin F."/>
            <person name="Rosso M.-N."/>
            <person name="Henrissat B."/>
            <person name="Hibbett D."/>
            <person name="Martinez A.T."/>
            <person name="Grigoriev I.V."/>
        </authorList>
    </citation>
    <scope>NUCLEOTIDE SEQUENCE</scope>
    <source>
        <strain evidence="2">AH 40177</strain>
    </source>
</reference>